<evidence type="ECO:0000256" key="7">
    <source>
        <dbReference type="SAM" id="Phobius"/>
    </source>
</evidence>
<keyword evidence="7" id="KW-0472">Membrane</keyword>
<evidence type="ECO:0000256" key="4">
    <source>
        <dbReference type="ARBA" id="ARBA00022833"/>
    </source>
</evidence>
<keyword evidence="7" id="KW-1133">Transmembrane helix</keyword>
<name>A0A3N4M9C0_9BACT</name>
<proteinExistence type="inferred from homology"/>
<dbReference type="AlphaFoldDB" id="A0A3N4M9C0"/>
<keyword evidence="10" id="KW-1185">Reference proteome</keyword>
<dbReference type="InterPro" id="IPR051156">
    <property type="entry name" value="Mito/Outer_Membr_Metalloprot"/>
</dbReference>
<comment type="caution">
    <text evidence="9">The sequence shown here is derived from an EMBL/GenBank/DDBJ whole genome shotgun (WGS) entry which is preliminary data.</text>
</comment>
<comment type="cofactor">
    <cofactor evidence="6">
        <name>Zn(2+)</name>
        <dbReference type="ChEBI" id="CHEBI:29105"/>
    </cofactor>
    <text evidence="6">Binds 1 zinc ion per subunit.</text>
</comment>
<evidence type="ECO:0000256" key="6">
    <source>
        <dbReference type="RuleBase" id="RU003983"/>
    </source>
</evidence>
<keyword evidence="5 6" id="KW-0482">Metalloprotease</keyword>
<dbReference type="RefSeq" id="WP_120517387.1">
    <property type="nucleotide sequence ID" value="NZ_QXZY01000009.1"/>
</dbReference>
<dbReference type="PANTHER" id="PTHR22726">
    <property type="entry name" value="METALLOENDOPEPTIDASE OMA1"/>
    <property type="match status" value="1"/>
</dbReference>
<dbReference type="GO" id="GO:0016020">
    <property type="term" value="C:membrane"/>
    <property type="evidence" value="ECO:0007669"/>
    <property type="project" value="TreeGrafter"/>
</dbReference>
<keyword evidence="1 6" id="KW-0645">Protease</keyword>
<dbReference type="GO" id="GO:0051603">
    <property type="term" value="P:proteolysis involved in protein catabolic process"/>
    <property type="evidence" value="ECO:0007669"/>
    <property type="project" value="TreeGrafter"/>
</dbReference>
<feature type="transmembrane region" description="Helical" evidence="7">
    <location>
        <begin position="93"/>
        <end position="118"/>
    </location>
</feature>
<organism evidence="9 10">
    <name type="scientific">Chitinophaga barathri</name>
    <dbReference type="NCBI Taxonomy" id="1647451"/>
    <lineage>
        <taxon>Bacteria</taxon>
        <taxon>Pseudomonadati</taxon>
        <taxon>Bacteroidota</taxon>
        <taxon>Chitinophagia</taxon>
        <taxon>Chitinophagales</taxon>
        <taxon>Chitinophagaceae</taxon>
        <taxon>Chitinophaga</taxon>
    </lineage>
</organism>
<keyword evidence="7" id="KW-0812">Transmembrane</keyword>
<dbReference type="GO" id="GO:0004222">
    <property type="term" value="F:metalloendopeptidase activity"/>
    <property type="evidence" value="ECO:0007669"/>
    <property type="project" value="InterPro"/>
</dbReference>
<dbReference type="Pfam" id="PF01435">
    <property type="entry name" value="Peptidase_M48"/>
    <property type="match status" value="1"/>
</dbReference>
<keyword evidence="3 6" id="KW-0378">Hydrolase</keyword>
<evidence type="ECO:0000256" key="2">
    <source>
        <dbReference type="ARBA" id="ARBA00022723"/>
    </source>
</evidence>
<evidence type="ECO:0000256" key="1">
    <source>
        <dbReference type="ARBA" id="ARBA00022670"/>
    </source>
</evidence>
<dbReference type="PANTHER" id="PTHR22726:SF1">
    <property type="entry name" value="METALLOENDOPEPTIDASE OMA1, MITOCHONDRIAL"/>
    <property type="match status" value="1"/>
</dbReference>
<evidence type="ECO:0000256" key="5">
    <source>
        <dbReference type="ARBA" id="ARBA00023049"/>
    </source>
</evidence>
<accession>A0A3N4M9C0</accession>
<feature type="domain" description="Peptidase M48" evidence="8">
    <location>
        <begin position="158"/>
        <end position="328"/>
    </location>
</feature>
<evidence type="ECO:0000313" key="9">
    <source>
        <dbReference type="EMBL" id="RPD40028.1"/>
    </source>
</evidence>
<keyword evidence="2" id="KW-0479">Metal-binding</keyword>
<dbReference type="OrthoDB" id="9810445at2"/>
<comment type="similarity">
    <text evidence="6">Belongs to the peptidase M48 family.</text>
</comment>
<gene>
    <name evidence="9" type="ORF">EG028_15320</name>
</gene>
<dbReference type="InterPro" id="IPR001915">
    <property type="entry name" value="Peptidase_M48"/>
</dbReference>
<dbReference type="Proteomes" id="UP000279089">
    <property type="component" value="Unassembled WGS sequence"/>
</dbReference>
<dbReference type="CDD" id="cd07332">
    <property type="entry name" value="M48C_Oma1_like"/>
    <property type="match status" value="1"/>
</dbReference>
<dbReference type="Gene3D" id="3.30.2010.10">
    <property type="entry name" value="Metalloproteases ('zincins'), catalytic domain"/>
    <property type="match status" value="1"/>
</dbReference>
<evidence type="ECO:0000259" key="8">
    <source>
        <dbReference type="Pfam" id="PF01435"/>
    </source>
</evidence>
<protein>
    <submittedName>
        <fullName evidence="9">M48 family metallopeptidase</fullName>
    </submittedName>
</protein>
<evidence type="ECO:0000313" key="10">
    <source>
        <dbReference type="Proteomes" id="UP000279089"/>
    </source>
</evidence>
<reference evidence="10" key="1">
    <citation type="submission" date="2018-11" db="EMBL/GenBank/DDBJ databases">
        <title>Chitinophaga lutea sp.nov., isolate from arsenic contaminated soil.</title>
        <authorList>
            <person name="Zong Y."/>
        </authorList>
    </citation>
    <scope>NUCLEOTIDE SEQUENCE [LARGE SCALE GENOMIC DNA]</scope>
    <source>
        <strain evidence="10">YLT18</strain>
    </source>
</reference>
<sequence length="353" mass="39939">MILYQGFYTYDSPDNVQPAAISLKKDKIEIHLKDEHGNPRVVHWYWYNIALGKQTAAGMELHHMGLPQQTLRVSSNEFADIAEKRLRNKGRTFPTAAAVFLSTGAIIIGLLALAYFWFIPFLAGRVAKTMPVEYEVKMGEEAYNSLIRQYKILPEKTELVNRFFRELDIKTQYPVKITVVEEKQTNAFAVPGGHIVVFSGLLDKMRRPEELAALLAHEFSHVELRHTTRSLMQTLATYMTVSLIFGDITGVGAVLVENANTLKNLEYSRSLEKEADLNGLQLLEARHINPEGFVWLFGTLRQENGGATPSEWLSSHPDMDNRIGYVKKEMKPGLSTALPANLQATWKQIKADY</sequence>
<dbReference type="GO" id="GO:0046872">
    <property type="term" value="F:metal ion binding"/>
    <property type="evidence" value="ECO:0007669"/>
    <property type="project" value="UniProtKB-KW"/>
</dbReference>
<evidence type="ECO:0000256" key="3">
    <source>
        <dbReference type="ARBA" id="ARBA00022801"/>
    </source>
</evidence>
<dbReference type="EMBL" id="RMBX01000008">
    <property type="protein sequence ID" value="RPD40028.1"/>
    <property type="molecule type" value="Genomic_DNA"/>
</dbReference>
<keyword evidence="4 6" id="KW-0862">Zinc</keyword>